<organism evidence="1 2">
    <name type="scientific">Hydra vulgaris</name>
    <name type="common">Hydra</name>
    <name type="synonym">Hydra attenuata</name>
    <dbReference type="NCBI Taxonomy" id="6087"/>
    <lineage>
        <taxon>Eukaryota</taxon>
        <taxon>Metazoa</taxon>
        <taxon>Cnidaria</taxon>
        <taxon>Hydrozoa</taxon>
        <taxon>Hydroidolina</taxon>
        <taxon>Anthoathecata</taxon>
        <taxon>Aplanulata</taxon>
        <taxon>Hydridae</taxon>
        <taxon>Hydra</taxon>
    </lineage>
</organism>
<gene>
    <name evidence="2" type="primary">LOC136091659</name>
</gene>
<dbReference type="GeneID" id="136091659"/>
<evidence type="ECO:0000313" key="1">
    <source>
        <dbReference type="Proteomes" id="UP001652625"/>
    </source>
</evidence>
<name>A0ABM4DLN1_HYDVU</name>
<dbReference type="RefSeq" id="XP_065675439.1">
    <property type="nucleotide sequence ID" value="XM_065819367.1"/>
</dbReference>
<keyword evidence="1" id="KW-1185">Reference proteome</keyword>
<protein>
    <submittedName>
        <fullName evidence="2">Uncharacterized protein LOC136091659</fullName>
    </submittedName>
</protein>
<reference evidence="2" key="1">
    <citation type="submission" date="2025-08" db="UniProtKB">
        <authorList>
            <consortium name="RefSeq"/>
        </authorList>
    </citation>
    <scope>IDENTIFICATION</scope>
</reference>
<dbReference type="PANTHER" id="PTHR10773:SF19">
    <property type="match status" value="1"/>
</dbReference>
<sequence length="352" mass="40829">MYRIIFNTKFNIEFQKPKKDLCDTCYQFCILENANEEQIQKYNKHIASKNEAKIERDKDRKLNSPTTTIVCIDLQNVLSLPKSNVGNFFYKRKLSCYNLTGYFLNKTGYSLNKKAYCVLRHEGMSDRSGNDIASAVICMLNQVYKDLPNIDKFLLWFDSCVPQNRNSHMSAALCDFLIDHPNIEIIEQKYCEPGHSSIQECDNIHSQIEKSLHSAEIFSPPELVKAMLNVNQCKPFFVYQMQKKDIKNFSKIACLMNYKKVPYFNVKTLVYRSNAPGHVYFKNRFTDIYKEARLSKPKNTRGSGSNLEEPSIPLASCFPHNIEISSEKVKDIVSMYPYMPAVDVCFYKTLFQ</sequence>
<accession>A0ABM4DLN1</accession>
<dbReference type="PANTHER" id="PTHR10773">
    <property type="entry name" value="DNA-DIRECTED RNA POLYMERASES I, II, AND III SUBUNIT RPABC2"/>
    <property type="match status" value="1"/>
</dbReference>
<evidence type="ECO:0000313" key="2">
    <source>
        <dbReference type="RefSeq" id="XP_065675439.1"/>
    </source>
</evidence>
<proteinExistence type="predicted"/>
<dbReference type="Proteomes" id="UP001652625">
    <property type="component" value="Chromosome 15"/>
</dbReference>